<evidence type="ECO:0000256" key="3">
    <source>
        <dbReference type="ARBA" id="ARBA00022759"/>
    </source>
</evidence>
<dbReference type="GO" id="GO:0046872">
    <property type="term" value="F:metal ion binding"/>
    <property type="evidence" value="ECO:0007669"/>
    <property type="project" value="UniProtKB-KW"/>
</dbReference>
<keyword evidence="2" id="KW-0479">Metal-binding</keyword>
<keyword evidence="1" id="KW-0540">Nuclease</keyword>
<proteinExistence type="predicted"/>
<dbReference type="GO" id="GO:0016788">
    <property type="term" value="F:hydrolase activity, acting on ester bonds"/>
    <property type="evidence" value="ECO:0007669"/>
    <property type="project" value="InterPro"/>
</dbReference>
<reference evidence="7 8" key="1">
    <citation type="journal article" date="2015" name="Int. J. Syst. Evol. Microbiol.">
        <title>Flavisolibacter ginsenosidimutans sp. nov., with ginsenoside-converting activity isolated from soil used for cultivating ginseng.</title>
        <authorList>
            <person name="Zhao Y."/>
            <person name="Liu Q."/>
            <person name="Kang M.S."/>
            <person name="Jin F."/>
            <person name="Yu H."/>
            <person name="Im W.T."/>
        </authorList>
    </citation>
    <scope>NUCLEOTIDE SEQUENCE [LARGE SCALE GENOMIC DNA]</scope>
    <source>
        <strain evidence="7 8">Gsoil 636</strain>
    </source>
</reference>
<dbReference type="SUPFAM" id="SSF48537">
    <property type="entry name" value="Phospholipase C/P1 nuclease"/>
    <property type="match status" value="1"/>
</dbReference>
<dbReference type="PANTHER" id="PTHR33146:SF26">
    <property type="entry name" value="ENDONUCLEASE 4"/>
    <property type="match status" value="1"/>
</dbReference>
<dbReference type="AlphaFoldDB" id="A0A5B8UIF0"/>
<protein>
    <submittedName>
        <fullName evidence="7">S1/P1 nuclease</fullName>
    </submittedName>
</protein>
<dbReference type="OrthoDB" id="267579at2"/>
<evidence type="ECO:0000256" key="1">
    <source>
        <dbReference type="ARBA" id="ARBA00022722"/>
    </source>
</evidence>
<evidence type="ECO:0000313" key="8">
    <source>
        <dbReference type="Proteomes" id="UP000321204"/>
    </source>
</evidence>
<evidence type="ECO:0000256" key="4">
    <source>
        <dbReference type="ARBA" id="ARBA00022801"/>
    </source>
</evidence>
<accession>A0A5B8UIF0</accession>
<name>A0A5B8UIF0_9BACT</name>
<evidence type="ECO:0000256" key="5">
    <source>
        <dbReference type="ARBA" id="ARBA00023157"/>
    </source>
</evidence>
<dbReference type="Proteomes" id="UP000321204">
    <property type="component" value="Chromosome"/>
</dbReference>
<dbReference type="KEGG" id="fgg:FSB75_08220"/>
<dbReference type="Gene3D" id="1.10.575.10">
    <property type="entry name" value="P1 Nuclease"/>
    <property type="match status" value="1"/>
</dbReference>
<dbReference type="InterPro" id="IPR003154">
    <property type="entry name" value="S1/P1nuclease"/>
</dbReference>
<dbReference type="CDD" id="cd11010">
    <property type="entry name" value="S1-P1_nuclease"/>
    <property type="match status" value="1"/>
</dbReference>
<keyword evidence="5" id="KW-1015">Disulfide bond</keyword>
<keyword evidence="6" id="KW-0325">Glycoprotein</keyword>
<dbReference type="GO" id="GO:0006308">
    <property type="term" value="P:DNA catabolic process"/>
    <property type="evidence" value="ECO:0007669"/>
    <property type="project" value="InterPro"/>
</dbReference>
<dbReference type="GO" id="GO:0004519">
    <property type="term" value="F:endonuclease activity"/>
    <property type="evidence" value="ECO:0007669"/>
    <property type="project" value="UniProtKB-KW"/>
</dbReference>
<evidence type="ECO:0000256" key="2">
    <source>
        <dbReference type="ARBA" id="ARBA00022723"/>
    </source>
</evidence>
<evidence type="ECO:0000256" key="6">
    <source>
        <dbReference type="ARBA" id="ARBA00023180"/>
    </source>
</evidence>
<dbReference type="GO" id="GO:0003676">
    <property type="term" value="F:nucleic acid binding"/>
    <property type="evidence" value="ECO:0007669"/>
    <property type="project" value="InterPro"/>
</dbReference>
<keyword evidence="8" id="KW-1185">Reference proteome</keyword>
<evidence type="ECO:0000313" key="7">
    <source>
        <dbReference type="EMBL" id="QEC55880.1"/>
    </source>
</evidence>
<dbReference type="EMBL" id="CP042433">
    <property type="protein sequence ID" value="QEC55880.1"/>
    <property type="molecule type" value="Genomic_DNA"/>
</dbReference>
<organism evidence="7 8">
    <name type="scientific">Flavisolibacter ginsenosidimutans</name>
    <dbReference type="NCBI Taxonomy" id="661481"/>
    <lineage>
        <taxon>Bacteria</taxon>
        <taxon>Pseudomonadati</taxon>
        <taxon>Bacteroidota</taxon>
        <taxon>Chitinophagia</taxon>
        <taxon>Chitinophagales</taxon>
        <taxon>Chitinophagaceae</taxon>
        <taxon>Flavisolibacter</taxon>
    </lineage>
</organism>
<dbReference type="RefSeq" id="WP_146785419.1">
    <property type="nucleotide sequence ID" value="NZ_BAABIO010000001.1"/>
</dbReference>
<dbReference type="InterPro" id="IPR008947">
    <property type="entry name" value="PLipase_C/P1_nuclease_dom_sf"/>
</dbReference>
<sequence>MKPVNKILLLFFFFALPFYSLAWGVLGHRIVGEIADSYLTAKARAEIKKILGDESIAISANWADFIKSDSTYNYLSPWHYINLERGLSKESAKAFLLKDTAVDLYTKLNFVVKQLKTKSLSLDQKRFYLKLLIHFVGDAHQPLHASGKETAGGNRVRVLWFNNQSNLHAVWDEALVNFQQLSYTEYTAAINHTTLKQRQAWQKNSIADWITESYLVSETLYPEITEKDQKLSYDYNFRHIKSVNEQLLKGGVRLAGLLNAIFG</sequence>
<keyword evidence="4" id="KW-0378">Hydrolase</keyword>
<dbReference type="PANTHER" id="PTHR33146">
    <property type="entry name" value="ENDONUCLEASE 4"/>
    <property type="match status" value="1"/>
</dbReference>
<keyword evidence="3" id="KW-0255">Endonuclease</keyword>
<dbReference type="Pfam" id="PF02265">
    <property type="entry name" value="S1-P1_nuclease"/>
    <property type="match status" value="1"/>
</dbReference>
<gene>
    <name evidence="7" type="ORF">FSB75_08220</name>
</gene>